<organism evidence="1 2">
    <name type="scientific">Citrus sinensis</name>
    <name type="common">Sweet orange</name>
    <name type="synonym">Citrus aurantium var. sinensis</name>
    <dbReference type="NCBI Taxonomy" id="2711"/>
    <lineage>
        <taxon>Eukaryota</taxon>
        <taxon>Viridiplantae</taxon>
        <taxon>Streptophyta</taxon>
        <taxon>Embryophyta</taxon>
        <taxon>Tracheophyta</taxon>
        <taxon>Spermatophyta</taxon>
        <taxon>Magnoliopsida</taxon>
        <taxon>eudicotyledons</taxon>
        <taxon>Gunneridae</taxon>
        <taxon>Pentapetalae</taxon>
        <taxon>rosids</taxon>
        <taxon>malvids</taxon>
        <taxon>Sapindales</taxon>
        <taxon>Rutaceae</taxon>
        <taxon>Aurantioideae</taxon>
        <taxon>Citrus</taxon>
    </lineage>
</organism>
<sequence length="373" mass="42457">MSSSPSSSSSASSSYTSTTVRRLAGILRRMLCSRSLPTHPTDHITESISSIAAACDDKAAPSVVAKLMGLDSMPNVIIATPTSITRSRSMNSIDYCKGICNDHDRLQTERRRVKGTLSFRDMPMPTFFELEDEDFFVLSFEKGSDHKKEKRLKEKIREKGFGELKQSSDFLEFSTPNIRKQVSCHGAKSRKKKKKMKVTNVELECSSEESSPVSVLDFDQFIIDHEVTTSADSVMDSNSRRKLSPEPERNECQSQRRNDDNLMILDDPKRKKAEGKCVGSRKKDCRNQDYINTCDQICKMVEAEILDSNWPARGNFLRHQDFEDIFADFESQILERLLHELASRHAMAAVKRAPYTSKVLRSHLRLRDKFKPL</sequence>
<reference evidence="2" key="1">
    <citation type="journal article" date="2023" name="Hortic. Res.">
        <title>A chromosome-level phased genome enabling allele-level studies in sweet orange: a case study on citrus Huanglongbing tolerance.</title>
        <authorList>
            <person name="Wu B."/>
            <person name="Yu Q."/>
            <person name="Deng Z."/>
            <person name="Duan Y."/>
            <person name="Luo F."/>
            <person name="Gmitter F. Jr."/>
        </authorList>
    </citation>
    <scope>NUCLEOTIDE SEQUENCE [LARGE SCALE GENOMIC DNA]</scope>
    <source>
        <strain evidence="2">cv. Valencia</strain>
    </source>
</reference>
<protein>
    <submittedName>
        <fullName evidence="1">Uncharacterized protein</fullName>
    </submittedName>
</protein>
<accession>A0ACB8IXM0</accession>
<comment type="caution">
    <text evidence="1">The sequence shown here is derived from an EMBL/GenBank/DDBJ whole genome shotgun (WGS) entry which is preliminary data.</text>
</comment>
<keyword evidence="2" id="KW-1185">Reference proteome</keyword>
<name>A0ACB8IXM0_CITSI</name>
<evidence type="ECO:0000313" key="1">
    <source>
        <dbReference type="EMBL" id="KAH9701738.1"/>
    </source>
</evidence>
<gene>
    <name evidence="1" type="ORF">KPL71_025112</name>
</gene>
<dbReference type="EMBL" id="CM039177">
    <property type="protein sequence ID" value="KAH9701738.1"/>
    <property type="molecule type" value="Genomic_DNA"/>
</dbReference>
<proteinExistence type="predicted"/>
<dbReference type="Proteomes" id="UP000829398">
    <property type="component" value="Chromosome 8"/>
</dbReference>
<evidence type="ECO:0000313" key="2">
    <source>
        <dbReference type="Proteomes" id="UP000829398"/>
    </source>
</evidence>